<keyword evidence="7" id="KW-1185">Reference proteome</keyword>
<reference evidence="8" key="1">
    <citation type="submission" date="2025-08" db="UniProtKB">
        <authorList>
            <consortium name="RefSeq"/>
        </authorList>
    </citation>
    <scope>IDENTIFICATION</scope>
    <source>
        <tissue evidence="8">Skeletal muscle</tissue>
    </source>
</reference>
<dbReference type="OrthoDB" id="10250282at2759"/>
<keyword evidence="4" id="KW-0325">Glycoprotein</keyword>
<dbReference type="InterPro" id="IPR036526">
    <property type="entry name" value="C-N_Hydrolase_sf"/>
</dbReference>
<protein>
    <submittedName>
        <fullName evidence="8">Pantetheinase-like</fullName>
    </submittedName>
</protein>
<evidence type="ECO:0000256" key="1">
    <source>
        <dbReference type="ARBA" id="ARBA00008225"/>
    </source>
</evidence>
<dbReference type="Pfam" id="PF00795">
    <property type="entry name" value="CN_hydrolase"/>
    <property type="match status" value="1"/>
</dbReference>
<evidence type="ECO:0000259" key="6">
    <source>
        <dbReference type="PROSITE" id="PS50263"/>
    </source>
</evidence>
<dbReference type="PANTHER" id="PTHR10609">
    <property type="entry name" value="BIOTINIDASE-RELATED"/>
    <property type="match status" value="1"/>
</dbReference>
<dbReference type="PROSITE" id="PS50263">
    <property type="entry name" value="CN_HYDROLASE"/>
    <property type="match status" value="1"/>
</dbReference>
<dbReference type="AlphaFoldDB" id="A0A6I9XQM4"/>
<evidence type="ECO:0000256" key="3">
    <source>
        <dbReference type="ARBA" id="ARBA00022801"/>
    </source>
</evidence>
<evidence type="ECO:0000256" key="4">
    <source>
        <dbReference type="ARBA" id="ARBA00023180"/>
    </source>
</evidence>
<dbReference type="InterPro" id="IPR003010">
    <property type="entry name" value="C-N_Hydrolase"/>
</dbReference>
<name>A0A6I9XQM4_9SAUR</name>
<feature type="domain" description="CN hydrolase" evidence="6">
    <location>
        <begin position="40"/>
        <end position="298"/>
    </location>
</feature>
<dbReference type="KEGG" id="tsr:106541945"/>
<keyword evidence="3" id="KW-0378">Hydrolase</keyword>
<dbReference type="GO" id="GO:0017159">
    <property type="term" value="F:pantetheine hydrolase activity"/>
    <property type="evidence" value="ECO:0007669"/>
    <property type="project" value="TreeGrafter"/>
</dbReference>
<dbReference type="GeneID" id="106541945"/>
<dbReference type="CDD" id="cd07567">
    <property type="entry name" value="biotinidase_like"/>
    <property type="match status" value="1"/>
</dbReference>
<dbReference type="Proteomes" id="UP000504617">
    <property type="component" value="Unplaced"/>
</dbReference>
<dbReference type="InterPro" id="IPR040154">
    <property type="entry name" value="Biotinidase/VNN"/>
</dbReference>
<comment type="similarity">
    <text evidence="1">Belongs to the carbon-nitrogen hydrolase superfamily. BTD/VNN family.</text>
</comment>
<gene>
    <name evidence="8" type="primary">LOC106541945</name>
</gene>
<feature type="signal peptide" evidence="5">
    <location>
        <begin position="1"/>
        <end position="22"/>
    </location>
</feature>
<dbReference type="PANTHER" id="PTHR10609:SF27">
    <property type="entry name" value="CN HYDROLASE DOMAIN-CONTAINING PROTEIN-RELATED"/>
    <property type="match status" value="1"/>
</dbReference>
<sequence length="298" mass="33714">MVAFQPHFWVVFLTGAILGASAVETFLAAIYEHAVILTGPTPKLVSPEEALNLMNRNLDILEEAIKTAAEQGARIIVTSEDGIYGWVFTRETIYPYLEDIPDPEVNWIPCNDPERFGFNPVQKRLSCMAKNYGIYVVANMGDKKPCNSSDPKCPSDGRYQYNTNVVYDSEGKFLVRYHKYNLFASEIHFNFAKEPQFVNFNTSFGKFGVFTCADMLNFREPAISLVEKFKVDTILFPTAWLNTLPLLSAVQYYSAWAMGTRVNVLAANIHKPSLDITGNYNLYMLGLKLDLNMCNVYK</sequence>
<feature type="chain" id="PRO_5026790111" evidence="5">
    <location>
        <begin position="23"/>
        <end position="298"/>
    </location>
</feature>
<dbReference type="FunFam" id="3.60.110.10:FF:000001">
    <property type="entry name" value="biotinidase isoform X1"/>
    <property type="match status" value="1"/>
</dbReference>
<accession>A0A6I9XQM4</accession>
<evidence type="ECO:0000256" key="2">
    <source>
        <dbReference type="ARBA" id="ARBA00022729"/>
    </source>
</evidence>
<dbReference type="GO" id="GO:0015939">
    <property type="term" value="P:pantothenate metabolic process"/>
    <property type="evidence" value="ECO:0007669"/>
    <property type="project" value="TreeGrafter"/>
</dbReference>
<keyword evidence="2 5" id="KW-0732">Signal</keyword>
<evidence type="ECO:0000256" key="5">
    <source>
        <dbReference type="SAM" id="SignalP"/>
    </source>
</evidence>
<dbReference type="Gene3D" id="3.60.110.10">
    <property type="entry name" value="Carbon-nitrogen hydrolase"/>
    <property type="match status" value="1"/>
</dbReference>
<evidence type="ECO:0000313" key="8">
    <source>
        <dbReference type="RefSeq" id="XP_013913008.1"/>
    </source>
</evidence>
<dbReference type="SUPFAM" id="SSF56317">
    <property type="entry name" value="Carbon-nitrogen hydrolase"/>
    <property type="match status" value="1"/>
</dbReference>
<dbReference type="InterPro" id="IPR012101">
    <property type="entry name" value="Biotinidase-like_euk"/>
</dbReference>
<proteinExistence type="inferred from homology"/>
<organism evidence="7 8">
    <name type="scientific">Thamnophis sirtalis</name>
    <dbReference type="NCBI Taxonomy" id="35019"/>
    <lineage>
        <taxon>Eukaryota</taxon>
        <taxon>Metazoa</taxon>
        <taxon>Chordata</taxon>
        <taxon>Craniata</taxon>
        <taxon>Vertebrata</taxon>
        <taxon>Euteleostomi</taxon>
        <taxon>Lepidosauria</taxon>
        <taxon>Squamata</taxon>
        <taxon>Bifurcata</taxon>
        <taxon>Unidentata</taxon>
        <taxon>Episquamata</taxon>
        <taxon>Toxicofera</taxon>
        <taxon>Serpentes</taxon>
        <taxon>Colubroidea</taxon>
        <taxon>Colubridae</taxon>
        <taxon>Natricinae</taxon>
        <taxon>Thamnophis</taxon>
    </lineage>
</organism>
<evidence type="ECO:0000313" key="7">
    <source>
        <dbReference type="Proteomes" id="UP000504617"/>
    </source>
</evidence>
<dbReference type="RefSeq" id="XP_013913008.1">
    <property type="nucleotide sequence ID" value="XM_014057533.1"/>
</dbReference>